<accession>A0AAE1XJH5</accession>
<evidence type="ECO:0000256" key="1">
    <source>
        <dbReference type="SAM" id="MobiDB-lite"/>
    </source>
</evidence>
<feature type="domain" description="Myb/SANT-like" evidence="2">
    <location>
        <begin position="17"/>
        <end position="109"/>
    </location>
</feature>
<organism evidence="3 4">
    <name type="scientific">Sesamum alatum</name>
    <dbReference type="NCBI Taxonomy" id="300844"/>
    <lineage>
        <taxon>Eukaryota</taxon>
        <taxon>Viridiplantae</taxon>
        <taxon>Streptophyta</taxon>
        <taxon>Embryophyta</taxon>
        <taxon>Tracheophyta</taxon>
        <taxon>Spermatophyta</taxon>
        <taxon>Magnoliopsida</taxon>
        <taxon>eudicotyledons</taxon>
        <taxon>Gunneridae</taxon>
        <taxon>Pentapetalae</taxon>
        <taxon>asterids</taxon>
        <taxon>lamiids</taxon>
        <taxon>Lamiales</taxon>
        <taxon>Pedaliaceae</taxon>
        <taxon>Sesamum</taxon>
    </lineage>
</organism>
<feature type="compositionally biased region" description="Low complexity" evidence="1">
    <location>
        <begin position="295"/>
        <end position="316"/>
    </location>
</feature>
<keyword evidence="4" id="KW-1185">Reference proteome</keyword>
<proteinExistence type="predicted"/>
<dbReference type="EMBL" id="JACGWO010000013">
    <property type="protein sequence ID" value="KAK4412529.1"/>
    <property type="molecule type" value="Genomic_DNA"/>
</dbReference>
<evidence type="ECO:0000259" key="2">
    <source>
        <dbReference type="Pfam" id="PF12776"/>
    </source>
</evidence>
<dbReference type="PANTHER" id="PTHR46929">
    <property type="entry name" value="EXPRESSED PROTEIN"/>
    <property type="match status" value="1"/>
</dbReference>
<feature type="region of interest" description="Disordered" evidence="1">
    <location>
        <begin position="264"/>
        <end position="316"/>
    </location>
</feature>
<dbReference type="AlphaFoldDB" id="A0AAE1XJH5"/>
<evidence type="ECO:0000313" key="4">
    <source>
        <dbReference type="Proteomes" id="UP001293254"/>
    </source>
</evidence>
<dbReference type="PANTHER" id="PTHR46929:SF3">
    <property type="entry name" value="MYB_SANT-LIKE DOMAIN-CONTAINING PROTEIN"/>
    <property type="match status" value="1"/>
</dbReference>
<dbReference type="InterPro" id="IPR024752">
    <property type="entry name" value="Myb/SANT-like_dom"/>
</dbReference>
<reference evidence="3" key="2">
    <citation type="journal article" date="2024" name="Plant">
        <title>Genomic evolution and insights into agronomic trait innovations of Sesamum species.</title>
        <authorList>
            <person name="Miao H."/>
            <person name="Wang L."/>
            <person name="Qu L."/>
            <person name="Liu H."/>
            <person name="Sun Y."/>
            <person name="Le M."/>
            <person name="Wang Q."/>
            <person name="Wei S."/>
            <person name="Zheng Y."/>
            <person name="Lin W."/>
            <person name="Duan Y."/>
            <person name="Cao H."/>
            <person name="Xiong S."/>
            <person name="Wang X."/>
            <person name="Wei L."/>
            <person name="Li C."/>
            <person name="Ma Q."/>
            <person name="Ju M."/>
            <person name="Zhao R."/>
            <person name="Li G."/>
            <person name="Mu C."/>
            <person name="Tian Q."/>
            <person name="Mei H."/>
            <person name="Zhang T."/>
            <person name="Gao T."/>
            <person name="Zhang H."/>
        </authorList>
    </citation>
    <scope>NUCLEOTIDE SEQUENCE</scope>
    <source>
        <strain evidence="3">3651</strain>
    </source>
</reference>
<gene>
    <name evidence="3" type="ORF">Salat_2900000</name>
</gene>
<dbReference type="Proteomes" id="UP001293254">
    <property type="component" value="Unassembled WGS sequence"/>
</dbReference>
<dbReference type="Pfam" id="PF12776">
    <property type="entry name" value="Myb_DNA-bind_3"/>
    <property type="match status" value="1"/>
</dbReference>
<evidence type="ECO:0000313" key="3">
    <source>
        <dbReference type="EMBL" id="KAK4412529.1"/>
    </source>
</evidence>
<name>A0AAE1XJH5_9LAMI</name>
<protein>
    <recommendedName>
        <fullName evidence="2">Myb/SANT-like domain-containing protein</fullName>
    </recommendedName>
</protein>
<comment type="caution">
    <text evidence="3">The sequence shown here is derived from an EMBL/GenBank/DDBJ whole genome shotgun (WGS) entry which is preliminary data.</text>
</comment>
<reference evidence="3" key="1">
    <citation type="submission" date="2020-06" db="EMBL/GenBank/DDBJ databases">
        <authorList>
            <person name="Li T."/>
            <person name="Hu X."/>
            <person name="Zhang T."/>
            <person name="Song X."/>
            <person name="Zhang H."/>
            <person name="Dai N."/>
            <person name="Sheng W."/>
            <person name="Hou X."/>
            <person name="Wei L."/>
        </authorList>
    </citation>
    <scope>NUCLEOTIDE SEQUENCE</scope>
    <source>
        <strain evidence="3">3651</strain>
        <tissue evidence="3">Leaf</tissue>
    </source>
</reference>
<sequence length="316" mass="35477">MWPDGYYYQQQFFYFNRWTKDMEKTFVDSLVEHARSGLFRPGRPNVHAVMCSLYDVNKRYGTKITYEWAQSRVQRLQERYHLFRWVVNTEGVIWNQRLGFLTAPDHVWRSLCRQNKRAKCYCNAYEDFWEELCILFDRPNNGGDEDPDVLRVDLNLPEAPEGWVAAPPPRANEAARGEPANEVGVGAAAEIPPMLEVAPDVEPDAADPEAVPMGPVNEAGHSEAINEAPHNVTHPTNAVPHSQVLIVSDSSSSSMWRALEEYYRSDSDADSVLPPPGVPQSLYKRAKVAHPSPPSERSAGASSSTASNATPLKKHT</sequence>